<sequence>MKCSTVESPKAKKQNRHATCVNVISTSHDDLRCTNGEIRIDIRNTNSVKQSMRPLPFAQREEVHMQVRRMLEQGLIEPVTGP</sequence>
<gene>
    <name evidence="1" type="ORF">T10_11358</name>
</gene>
<organism evidence="1 2">
    <name type="scientific">Trichinella papuae</name>
    <dbReference type="NCBI Taxonomy" id="268474"/>
    <lineage>
        <taxon>Eukaryota</taxon>
        <taxon>Metazoa</taxon>
        <taxon>Ecdysozoa</taxon>
        <taxon>Nematoda</taxon>
        <taxon>Enoplea</taxon>
        <taxon>Dorylaimia</taxon>
        <taxon>Trichinellida</taxon>
        <taxon>Trichinellidae</taxon>
        <taxon>Trichinella</taxon>
    </lineage>
</organism>
<dbReference type="Gene3D" id="3.10.10.10">
    <property type="entry name" value="HIV Type 1 Reverse Transcriptase, subunit A, domain 1"/>
    <property type="match status" value="1"/>
</dbReference>
<proteinExistence type="predicted"/>
<evidence type="ECO:0000313" key="2">
    <source>
        <dbReference type="Proteomes" id="UP000054843"/>
    </source>
</evidence>
<accession>A0A0V1M9U4</accession>
<keyword evidence="2" id="KW-1185">Reference proteome</keyword>
<dbReference type="EMBL" id="JYDO01000163">
    <property type="protein sequence ID" value="KRZ68503.1"/>
    <property type="molecule type" value="Genomic_DNA"/>
</dbReference>
<name>A0A0V1M9U4_9BILA</name>
<dbReference type="Proteomes" id="UP000054843">
    <property type="component" value="Unassembled WGS sequence"/>
</dbReference>
<comment type="caution">
    <text evidence="1">The sequence shown here is derived from an EMBL/GenBank/DDBJ whole genome shotgun (WGS) entry which is preliminary data.</text>
</comment>
<evidence type="ECO:0000313" key="1">
    <source>
        <dbReference type="EMBL" id="KRZ68503.1"/>
    </source>
</evidence>
<reference evidence="1 2" key="1">
    <citation type="submission" date="2015-01" db="EMBL/GenBank/DDBJ databases">
        <title>Evolution of Trichinella species and genotypes.</title>
        <authorList>
            <person name="Korhonen P.K."/>
            <person name="Edoardo P."/>
            <person name="Giuseppe L.R."/>
            <person name="Gasser R.B."/>
        </authorList>
    </citation>
    <scope>NUCLEOTIDE SEQUENCE [LARGE SCALE GENOMIC DNA]</scope>
    <source>
        <strain evidence="1">ISS1980</strain>
    </source>
</reference>
<protein>
    <submittedName>
        <fullName evidence="1">Uncharacterized protein</fullName>
    </submittedName>
</protein>
<dbReference type="AlphaFoldDB" id="A0A0V1M9U4"/>